<evidence type="ECO:0000313" key="5">
    <source>
        <dbReference type="Proteomes" id="UP000216913"/>
    </source>
</evidence>
<proteinExistence type="predicted"/>
<dbReference type="InterPro" id="IPR016181">
    <property type="entry name" value="Acyl_CoA_acyltransferase"/>
</dbReference>
<dbReference type="Proteomes" id="UP000216913">
    <property type="component" value="Unassembled WGS sequence"/>
</dbReference>
<keyword evidence="1 4" id="KW-0808">Transferase</keyword>
<gene>
    <name evidence="4" type="ORF">CAL25_21575</name>
</gene>
<dbReference type="PROSITE" id="PS51186">
    <property type="entry name" value="GNAT"/>
    <property type="match status" value="1"/>
</dbReference>
<dbReference type="OrthoDB" id="3389160at2"/>
<sequence>MTVTIETVTPRTLGDLLPALAQVLHACVSQGASVGFVAPFTAADSEAWWRRRIAPALEEGGLVLLAARQGGEVVGTVQLDCDTPANQPHRAEVRKLLVHPRARRAGIARQLMVAIEASARERGRTLLTLDTRSGDHAEPLYLGMGYVVAGRIPGYARASDADRLDATTIMYKELPA</sequence>
<organism evidence="4 5">
    <name type="scientific">Bordetella genomosp. 5</name>
    <dbReference type="NCBI Taxonomy" id="1395608"/>
    <lineage>
        <taxon>Bacteria</taxon>
        <taxon>Pseudomonadati</taxon>
        <taxon>Pseudomonadota</taxon>
        <taxon>Betaproteobacteria</taxon>
        <taxon>Burkholderiales</taxon>
        <taxon>Alcaligenaceae</taxon>
        <taxon>Bordetella</taxon>
    </lineage>
</organism>
<feature type="domain" description="N-acetyltransferase" evidence="3">
    <location>
        <begin position="3"/>
        <end position="175"/>
    </location>
</feature>
<dbReference type="Gene3D" id="3.40.630.30">
    <property type="match status" value="1"/>
</dbReference>
<dbReference type="GO" id="GO:0016747">
    <property type="term" value="F:acyltransferase activity, transferring groups other than amino-acyl groups"/>
    <property type="evidence" value="ECO:0007669"/>
    <property type="project" value="InterPro"/>
</dbReference>
<dbReference type="Pfam" id="PF13673">
    <property type="entry name" value="Acetyltransf_10"/>
    <property type="match status" value="1"/>
</dbReference>
<dbReference type="AlphaFoldDB" id="A0A261T874"/>
<dbReference type="InterPro" id="IPR000182">
    <property type="entry name" value="GNAT_dom"/>
</dbReference>
<keyword evidence="2" id="KW-0012">Acyltransferase</keyword>
<dbReference type="EMBL" id="NEVP01000012">
    <property type="protein sequence ID" value="OZI45814.1"/>
    <property type="molecule type" value="Genomic_DNA"/>
</dbReference>
<reference evidence="4 5" key="1">
    <citation type="submission" date="2017-05" db="EMBL/GenBank/DDBJ databases">
        <title>Complete and WGS of Bordetella genogroups.</title>
        <authorList>
            <person name="Spilker T."/>
            <person name="LiPuma J."/>
        </authorList>
    </citation>
    <scope>NUCLEOTIDE SEQUENCE [LARGE SCALE GENOMIC DNA]</scope>
    <source>
        <strain evidence="4 5">AU10456</strain>
    </source>
</reference>
<accession>A0A261T874</accession>
<evidence type="ECO:0000259" key="3">
    <source>
        <dbReference type="PROSITE" id="PS51186"/>
    </source>
</evidence>
<dbReference type="PANTHER" id="PTHR43877">
    <property type="entry name" value="AMINOALKYLPHOSPHONATE N-ACETYLTRANSFERASE-RELATED-RELATED"/>
    <property type="match status" value="1"/>
</dbReference>
<evidence type="ECO:0000313" key="4">
    <source>
        <dbReference type="EMBL" id="OZI45814.1"/>
    </source>
</evidence>
<comment type="caution">
    <text evidence="4">The sequence shown here is derived from an EMBL/GenBank/DDBJ whole genome shotgun (WGS) entry which is preliminary data.</text>
</comment>
<dbReference type="CDD" id="cd04301">
    <property type="entry name" value="NAT_SF"/>
    <property type="match status" value="1"/>
</dbReference>
<dbReference type="SUPFAM" id="SSF55729">
    <property type="entry name" value="Acyl-CoA N-acyltransferases (Nat)"/>
    <property type="match status" value="1"/>
</dbReference>
<evidence type="ECO:0000256" key="2">
    <source>
        <dbReference type="ARBA" id="ARBA00023315"/>
    </source>
</evidence>
<keyword evidence="5" id="KW-1185">Reference proteome</keyword>
<dbReference type="RefSeq" id="WP_094803696.1">
    <property type="nucleotide sequence ID" value="NZ_NEVP01000012.1"/>
</dbReference>
<dbReference type="InterPro" id="IPR050832">
    <property type="entry name" value="Bact_Acetyltransf"/>
</dbReference>
<evidence type="ECO:0000256" key="1">
    <source>
        <dbReference type="ARBA" id="ARBA00022679"/>
    </source>
</evidence>
<name>A0A261T874_9BORD</name>
<protein>
    <submittedName>
        <fullName evidence="4">GNAT family N-acetyltransferase</fullName>
    </submittedName>
</protein>